<evidence type="ECO:0000313" key="2">
    <source>
        <dbReference type="EMBL" id="MTB95124.1"/>
    </source>
</evidence>
<feature type="region of interest" description="Disordered" evidence="1">
    <location>
        <begin position="23"/>
        <end position="61"/>
    </location>
</feature>
<dbReference type="AlphaFoldDB" id="A0A6I3J6G5"/>
<name>A0A6I3J6G5_9ACTN</name>
<keyword evidence="3" id="KW-1185">Reference proteome</keyword>
<dbReference type="EMBL" id="WLCI01000008">
    <property type="protein sequence ID" value="MTB95124.1"/>
    <property type="molecule type" value="Genomic_DNA"/>
</dbReference>
<organism evidence="2 3">
    <name type="scientific">Nocardioides marmotae</name>
    <dbReference type="NCBI Taxonomy" id="2663857"/>
    <lineage>
        <taxon>Bacteria</taxon>
        <taxon>Bacillati</taxon>
        <taxon>Actinomycetota</taxon>
        <taxon>Actinomycetes</taxon>
        <taxon>Propionibacteriales</taxon>
        <taxon>Nocardioidaceae</taxon>
        <taxon>Nocardioides</taxon>
    </lineage>
</organism>
<accession>A0A6I3J6G5</accession>
<feature type="compositionally biased region" description="Basic and acidic residues" evidence="1">
    <location>
        <begin position="33"/>
        <end position="43"/>
    </location>
</feature>
<dbReference type="RefSeq" id="WP_154613267.1">
    <property type="nucleotide sequence ID" value="NZ_CP053660.1"/>
</dbReference>
<gene>
    <name evidence="2" type="ORF">GGQ22_08490</name>
</gene>
<evidence type="ECO:0000313" key="3">
    <source>
        <dbReference type="Proteomes" id="UP000433406"/>
    </source>
</evidence>
<sequence length="61" mass="6475">MYQDNRPCDVCGSEVRLRAHEATEDPAAATVRGDNDSTVDERVCTNPECPTNAGGSAAPRP</sequence>
<comment type="caution">
    <text evidence="2">The sequence shown here is derived from an EMBL/GenBank/DDBJ whole genome shotgun (WGS) entry which is preliminary data.</text>
</comment>
<reference evidence="2 3" key="1">
    <citation type="submission" date="2019-10" db="EMBL/GenBank/DDBJ databases">
        <title>Nocardioides novel species isolated from the excrement of Marmot.</title>
        <authorList>
            <person name="Zhang G."/>
        </authorList>
    </citation>
    <scope>NUCLEOTIDE SEQUENCE [LARGE SCALE GENOMIC DNA]</scope>
    <source>
        <strain evidence="3">zg-579</strain>
    </source>
</reference>
<proteinExistence type="predicted"/>
<protein>
    <submittedName>
        <fullName evidence="2">Uncharacterized protein</fullName>
    </submittedName>
</protein>
<evidence type="ECO:0000256" key="1">
    <source>
        <dbReference type="SAM" id="MobiDB-lite"/>
    </source>
</evidence>
<dbReference type="Proteomes" id="UP000433406">
    <property type="component" value="Unassembled WGS sequence"/>
</dbReference>